<comment type="caution">
    <text evidence="2">The sequence shown here is derived from an EMBL/GenBank/DDBJ whole genome shotgun (WGS) entry which is preliminary data.</text>
</comment>
<proteinExistence type="predicted"/>
<accession>A0ABX0YIJ6</accession>
<dbReference type="RefSeq" id="WP_168085813.1">
    <property type="nucleotide sequence ID" value="NZ_JAAVJI010000017.1"/>
</dbReference>
<protein>
    <submittedName>
        <fullName evidence="2">Uncharacterized protein</fullName>
    </submittedName>
</protein>
<evidence type="ECO:0000313" key="2">
    <source>
        <dbReference type="EMBL" id="NJP03240.1"/>
    </source>
</evidence>
<dbReference type="Proteomes" id="UP000746535">
    <property type="component" value="Unassembled WGS sequence"/>
</dbReference>
<organism evidence="2 3">
    <name type="scientific">Pseudomonas quercus</name>
    <dbReference type="NCBI Taxonomy" id="2722792"/>
    <lineage>
        <taxon>Bacteria</taxon>
        <taxon>Pseudomonadati</taxon>
        <taxon>Pseudomonadota</taxon>
        <taxon>Gammaproteobacteria</taxon>
        <taxon>Pseudomonadales</taxon>
        <taxon>Pseudomonadaceae</taxon>
        <taxon>Pseudomonas</taxon>
    </lineage>
</organism>
<gene>
    <name evidence="2" type="ORF">HBH25_20600</name>
</gene>
<sequence>MEAFRAGRALSEADRERFDGVRSTVDHAYNRWRTASEDVDLPAFDDDVANRIIELTEHGYTGNRLETLEQKGKKLDEWADATVGAAKSTPFAIASALTDLVPALSGGALVTDTFTKGYIVGSISAIFDTAGGEALSRAIHDAYWLRINKADQTPSLSYDPEANKVHIVHHQGEMSTAMQKAVENLDAEIGLGKKVGQAALSFQISYTARNVARIFISPLASLVLSEATVSKIDTGVAAAGGMMAGAGAYLGLGHFAHKNGIADFSALLSRRDFIDRLDQLEKTSLNHQAKNALVRASKVPIDIMTDGTSALQAVFTLENLVAEAVPLAGGIASIFIAKTKIATSLALQNYSTASRLALTQLGGAVVMLPVLGLWPAASIVTNHYKKPAADMIHKRFHQQPVGVSGSGVVDFGAGELSGPRAKGAMPRTAMKQQRRDAVALPPQLNRRSFELLPREEV</sequence>
<keyword evidence="3" id="KW-1185">Reference proteome</keyword>
<dbReference type="EMBL" id="JAAVJI010000017">
    <property type="protein sequence ID" value="NJP03240.1"/>
    <property type="molecule type" value="Genomic_DNA"/>
</dbReference>
<name>A0ABX0YIJ6_9PSED</name>
<feature type="region of interest" description="Disordered" evidence="1">
    <location>
        <begin position="419"/>
        <end position="439"/>
    </location>
</feature>
<evidence type="ECO:0000313" key="3">
    <source>
        <dbReference type="Proteomes" id="UP000746535"/>
    </source>
</evidence>
<evidence type="ECO:0000256" key="1">
    <source>
        <dbReference type="SAM" id="MobiDB-lite"/>
    </source>
</evidence>
<reference evidence="2 3" key="1">
    <citation type="submission" date="2020-03" db="EMBL/GenBank/DDBJ databases">
        <authorList>
            <person name="Wang L."/>
            <person name="He N."/>
            <person name="Li Y."/>
            <person name="Fang Y."/>
            <person name="Zhang F."/>
        </authorList>
    </citation>
    <scope>NUCLEOTIDE SEQUENCE [LARGE SCALE GENOMIC DNA]</scope>
    <source>
        <strain evidence="3">hsmgli-8</strain>
    </source>
</reference>